<accession>A0A974NHF5</accession>
<gene>
    <name evidence="1" type="ORF">JHT90_06610</name>
</gene>
<organism evidence="1 2">
    <name type="scientific">Entomomonas asaccharolytica</name>
    <dbReference type="NCBI Taxonomy" id="2785331"/>
    <lineage>
        <taxon>Bacteria</taxon>
        <taxon>Pseudomonadati</taxon>
        <taxon>Pseudomonadota</taxon>
        <taxon>Gammaproteobacteria</taxon>
        <taxon>Pseudomonadales</taxon>
        <taxon>Pseudomonadaceae</taxon>
        <taxon>Entomomonas</taxon>
    </lineage>
</organism>
<keyword evidence="2" id="KW-1185">Reference proteome</keyword>
<dbReference type="KEGG" id="eaz:JHT90_06610"/>
<sequence>MFSQPQIEAIRKGIEESKSLIQKMEDALDLSVKYPESVTLQSGIGSYGYFLTNAAMDITQASKIEVA</sequence>
<protein>
    <submittedName>
        <fullName evidence="1">Uncharacterized protein</fullName>
    </submittedName>
</protein>
<proteinExistence type="predicted"/>
<evidence type="ECO:0000313" key="2">
    <source>
        <dbReference type="Proteomes" id="UP000595278"/>
    </source>
</evidence>
<name>A0A974NHF5_9GAMM</name>
<dbReference type="EMBL" id="CP067393">
    <property type="protein sequence ID" value="QQP86910.1"/>
    <property type="molecule type" value="Genomic_DNA"/>
</dbReference>
<dbReference type="RefSeq" id="WP_201095401.1">
    <property type="nucleotide sequence ID" value="NZ_CP067393.1"/>
</dbReference>
<dbReference type="AlphaFoldDB" id="A0A974NHF5"/>
<dbReference type="Proteomes" id="UP000595278">
    <property type="component" value="Chromosome"/>
</dbReference>
<evidence type="ECO:0000313" key="1">
    <source>
        <dbReference type="EMBL" id="QQP86910.1"/>
    </source>
</evidence>
<reference evidence="1 2" key="1">
    <citation type="submission" date="2021-01" db="EMBL/GenBank/DDBJ databases">
        <title>Entomomonas sp. F2A isolated from a house cricket (Acheta domesticus).</title>
        <authorList>
            <person name="Spergser J."/>
            <person name="Busse H.-J."/>
        </authorList>
    </citation>
    <scope>NUCLEOTIDE SEQUENCE [LARGE SCALE GENOMIC DNA]</scope>
    <source>
        <strain evidence="1 2">F2A</strain>
    </source>
</reference>